<gene>
    <name evidence="1" type="ORF">FPK87_23510</name>
</gene>
<name>A0ABD5DE36_ACIBA</name>
<organism evidence="1">
    <name type="scientific">Acinetobacter baumannii</name>
    <dbReference type="NCBI Taxonomy" id="470"/>
    <lineage>
        <taxon>Bacteria</taxon>
        <taxon>Pseudomonadati</taxon>
        <taxon>Pseudomonadota</taxon>
        <taxon>Gammaproteobacteria</taxon>
        <taxon>Moraxellales</taxon>
        <taxon>Moraxellaceae</taxon>
        <taxon>Acinetobacter</taxon>
        <taxon>Acinetobacter calcoaceticus/baumannii complex</taxon>
    </lineage>
</organism>
<feature type="non-terminal residue" evidence="1">
    <location>
        <position position="94"/>
    </location>
</feature>
<dbReference type="AlphaFoldDB" id="A0ABD5DE36"/>
<proteinExistence type="predicted"/>
<evidence type="ECO:0000313" key="1">
    <source>
        <dbReference type="EMBL" id="MDR8263390.1"/>
    </source>
</evidence>
<feature type="non-terminal residue" evidence="1">
    <location>
        <position position="1"/>
    </location>
</feature>
<dbReference type="EMBL" id="VMBB01000681">
    <property type="protein sequence ID" value="MDR8263390.1"/>
    <property type="molecule type" value="Genomic_DNA"/>
</dbReference>
<accession>A0ABD5DE36</accession>
<sequence>STTSFGKRWASNYDVVIKDKAIYAYQNKVQLTRQLPDGTFSPISELRDYSQLSNPYAMPNGDIETYTLDIINNSPRMHYGNLKSRKNLHGIGWE</sequence>
<comment type="caution">
    <text evidence="1">The sequence shown here is derived from an EMBL/GenBank/DDBJ whole genome shotgun (WGS) entry which is preliminary data.</text>
</comment>
<reference evidence="1" key="1">
    <citation type="submission" date="2019-07" db="EMBL/GenBank/DDBJ databases">
        <title>Biological characteristics of mucoid Acinetobacter baumannii from a general hospital in China.</title>
        <authorList>
            <person name="Hua X."/>
            <person name="Yu Y."/>
        </authorList>
    </citation>
    <scope>NUCLEOTIDE SEQUENCE [LARGE SCALE GENOMIC DNA]</scope>
    <source>
        <strain evidence="1">N41</strain>
    </source>
</reference>
<protein>
    <submittedName>
        <fullName evidence="1">Uncharacterized protein</fullName>
    </submittedName>
</protein>